<keyword evidence="3" id="KW-1185">Reference proteome</keyword>
<dbReference type="InterPro" id="IPR036237">
    <property type="entry name" value="Xyl_isomerase-like_sf"/>
</dbReference>
<feature type="domain" description="Xylose isomerase-like TIM barrel" evidence="1">
    <location>
        <begin position="19"/>
        <end position="275"/>
    </location>
</feature>
<dbReference type="EMBL" id="BMKB01000002">
    <property type="protein sequence ID" value="GGA48303.1"/>
    <property type="molecule type" value="Genomic_DNA"/>
</dbReference>
<dbReference type="AlphaFoldDB" id="A0A916VX71"/>
<dbReference type="OrthoDB" id="127676at2"/>
<accession>A0A916VX71</accession>
<proteinExistence type="predicted"/>
<dbReference type="Gene3D" id="3.20.20.150">
    <property type="entry name" value="Divalent-metal-dependent TIM barrel enzymes"/>
    <property type="match status" value="1"/>
</dbReference>
<sequence length="305" mass="34037">MKLAAVTSLFKYYPLPVALDQISRAGYEGVELWGGLPHGYIEDFFDNGRINTAIIKACRRLVDDAGLKPVQFLPEQCFYPVNYAIGDAPPFEGHSLRKRSLDYFRRAVEVTAALEFPRMCVTTPFWGWVQSNGEWRHHGKHDLEGVIDAVGQINRHAERYGVEIVLEPLSYLETTGVETLDEVGALLTGVGSDNLKIMLDTGHIHVTARSLGRDSTEYFRTHIEALGDKLVHIHLSDNFGDLDAHLVPGEGSFAFEPAFSQLKAVHYDGYLSAELMMFGANPIPPTPYDLLVATREFVREAESRG</sequence>
<dbReference type="InterPro" id="IPR013022">
    <property type="entry name" value="Xyl_isomerase-like_TIM-brl"/>
</dbReference>
<protein>
    <submittedName>
        <fullName evidence="2">Protein FrlC</fullName>
    </submittedName>
</protein>
<dbReference type="PANTHER" id="PTHR12110:SF21">
    <property type="entry name" value="XYLOSE ISOMERASE-LIKE TIM BARREL DOMAIN-CONTAINING PROTEIN"/>
    <property type="match status" value="1"/>
</dbReference>
<dbReference type="RefSeq" id="WP_127070943.1">
    <property type="nucleotide sequence ID" value="NZ_BMKB01000002.1"/>
</dbReference>
<organism evidence="2 3">
    <name type="scientific">Pelagibacterium lentulum</name>
    <dbReference type="NCBI Taxonomy" id="2029865"/>
    <lineage>
        <taxon>Bacteria</taxon>
        <taxon>Pseudomonadati</taxon>
        <taxon>Pseudomonadota</taxon>
        <taxon>Alphaproteobacteria</taxon>
        <taxon>Hyphomicrobiales</taxon>
        <taxon>Devosiaceae</taxon>
        <taxon>Pelagibacterium</taxon>
    </lineage>
</organism>
<evidence type="ECO:0000259" key="1">
    <source>
        <dbReference type="Pfam" id="PF01261"/>
    </source>
</evidence>
<comment type="caution">
    <text evidence="2">The sequence shown here is derived from an EMBL/GenBank/DDBJ whole genome shotgun (WGS) entry which is preliminary data.</text>
</comment>
<reference evidence="2 3" key="1">
    <citation type="journal article" date="2014" name="Int. J. Syst. Evol. Microbiol.">
        <title>Complete genome sequence of Corynebacterium casei LMG S-19264T (=DSM 44701T), isolated from a smear-ripened cheese.</title>
        <authorList>
            <consortium name="US DOE Joint Genome Institute (JGI-PGF)"/>
            <person name="Walter F."/>
            <person name="Albersmeier A."/>
            <person name="Kalinowski J."/>
            <person name="Ruckert C."/>
        </authorList>
    </citation>
    <scope>NUCLEOTIDE SEQUENCE [LARGE SCALE GENOMIC DNA]</scope>
    <source>
        <strain evidence="2 3">CGMCC 1.15896</strain>
    </source>
</reference>
<dbReference type="SUPFAM" id="SSF51658">
    <property type="entry name" value="Xylose isomerase-like"/>
    <property type="match status" value="1"/>
</dbReference>
<dbReference type="PANTHER" id="PTHR12110">
    <property type="entry name" value="HYDROXYPYRUVATE ISOMERASE"/>
    <property type="match status" value="1"/>
</dbReference>
<dbReference type="InterPro" id="IPR050312">
    <property type="entry name" value="IolE/XylAMocC-like"/>
</dbReference>
<name>A0A916VX71_9HYPH</name>
<evidence type="ECO:0000313" key="3">
    <source>
        <dbReference type="Proteomes" id="UP000596977"/>
    </source>
</evidence>
<dbReference type="Proteomes" id="UP000596977">
    <property type="component" value="Unassembled WGS sequence"/>
</dbReference>
<evidence type="ECO:0000313" key="2">
    <source>
        <dbReference type="EMBL" id="GGA48303.1"/>
    </source>
</evidence>
<dbReference type="Pfam" id="PF01261">
    <property type="entry name" value="AP_endonuc_2"/>
    <property type="match status" value="1"/>
</dbReference>
<gene>
    <name evidence="2" type="primary">frlC</name>
    <name evidence="2" type="ORF">GCM10011499_17730</name>
</gene>